<dbReference type="PANTHER" id="PTHR31805:SF16">
    <property type="entry name" value="FORMIN-LIKE PROTEIN (DUF1421)"/>
    <property type="match status" value="1"/>
</dbReference>
<reference evidence="3 4" key="1">
    <citation type="submission" date="2022-03" db="EMBL/GenBank/DDBJ databases">
        <authorList>
            <person name="Macdonald S."/>
            <person name="Ahmed S."/>
            <person name="Newling K."/>
        </authorList>
    </citation>
    <scope>NUCLEOTIDE SEQUENCE [LARGE SCALE GENOMIC DNA]</scope>
</reference>
<evidence type="ECO:0000256" key="1">
    <source>
        <dbReference type="SAM" id="MobiDB-lite"/>
    </source>
</evidence>
<feature type="region of interest" description="Disordered" evidence="1">
    <location>
        <begin position="1"/>
        <end position="50"/>
    </location>
</feature>
<evidence type="ECO:0000313" key="4">
    <source>
        <dbReference type="Proteomes" id="UP001642260"/>
    </source>
</evidence>
<organism evidence="3 4">
    <name type="scientific">Eruca vesicaria subsp. sativa</name>
    <name type="common">Garden rocket</name>
    <name type="synonym">Eruca sativa</name>
    <dbReference type="NCBI Taxonomy" id="29727"/>
    <lineage>
        <taxon>Eukaryota</taxon>
        <taxon>Viridiplantae</taxon>
        <taxon>Streptophyta</taxon>
        <taxon>Embryophyta</taxon>
        <taxon>Tracheophyta</taxon>
        <taxon>Spermatophyta</taxon>
        <taxon>Magnoliopsida</taxon>
        <taxon>eudicotyledons</taxon>
        <taxon>Gunneridae</taxon>
        <taxon>Pentapetalae</taxon>
        <taxon>rosids</taxon>
        <taxon>malvids</taxon>
        <taxon>Brassicales</taxon>
        <taxon>Brassicaceae</taxon>
        <taxon>Brassiceae</taxon>
        <taxon>Eruca</taxon>
    </lineage>
</organism>
<keyword evidence="4" id="KW-1185">Reference proteome</keyword>
<name>A0ABC8JE95_ERUVS</name>
<evidence type="ECO:0000313" key="3">
    <source>
        <dbReference type="EMBL" id="CAH8314574.1"/>
    </source>
</evidence>
<dbReference type="InterPro" id="IPR010820">
    <property type="entry name" value="DUF1421"/>
</dbReference>
<dbReference type="Proteomes" id="UP001642260">
    <property type="component" value="Unassembled WGS sequence"/>
</dbReference>
<protein>
    <recommendedName>
        <fullName evidence="2">DUF1421 domain-containing protein</fullName>
    </recommendedName>
</protein>
<feature type="compositionally biased region" description="Low complexity" evidence="1">
    <location>
        <begin position="15"/>
        <end position="26"/>
    </location>
</feature>
<dbReference type="AlphaFoldDB" id="A0ABC8JE95"/>
<comment type="caution">
    <text evidence="3">The sequence shown here is derived from an EMBL/GenBank/DDBJ whole genome shotgun (WGS) entry which is preliminary data.</text>
</comment>
<dbReference type="PANTHER" id="PTHR31805">
    <property type="entry name" value="RECEPTOR-LIKE KINASE, PUTATIVE (DUF1421)-RELATED"/>
    <property type="match status" value="1"/>
</dbReference>
<accession>A0ABC8JE95</accession>
<dbReference type="EMBL" id="CAKOAT010081155">
    <property type="protein sequence ID" value="CAH8314574.1"/>
    <property type="molecule type" value="Genomic_DNA"/>
</dbReference>
<feature type="domain" description="DUF1421" evidence="2">
    <location>
        <begin position="56"/>
        <end position="100"/>
    </location>
</feature>
<proteinExistence type="predicted"/>
<dbReference type="Pfam" id="PF07223">
    <property type="entry name" value="DUF1421"/>
    <property type="match status" value="1"/>
</dbReference>
<gene>
    <name evidence="3" type="ORF">ERUC_LOCUS7201</name>
</gene>
<evidence type="ECO:0000259" key="2">
    <source>
        <dbReference type="Pfam" id="PF07223"/>
    </source>
</evidence>
<sequence>MYEGGRMQYPPPQPQQQQHQSHYMQGPQGGGYAPQQHQAGGSGNTGTQSRVLRSKYGELIEKLVSMGFRGEHVMAVIQRMEESDQAIDFNALVDRLSVQSSGGPPRGW</sequence>